<evidence type="ECO:0000313" key="3">
    <source>
        <dbReference type="EMBL" id="MBB1256592.1"/>
    </source>
</evidence>
<gene>
    <name evidence="3" type="ORF">H3146_25060</name>
</gene>
<dbReference type="Proteomes" id="UP000525686">
    <property type="component" value="Unassembled WGS sequence"/>
</dbReference>
<evidence type="ECO:0000256" key="1">
    <source>
        <dbReference type="SAM" id="MobiDB-lite"/>
    </source>
</evidence>
<dbReference type="SUPFAM" id="SSF51905">
    <property type="entry name" value="FAD/NAD(P)-binding domain"/>
    <property type="match status" value="1"/>
</dbReference>
<feature type="domain" description="Amine oxidase" evidence="2">
    <location>
        <begin position="52"/>
        <end position="456"/>
    </location>
</feature>
<dbReference type="PANTHER" id="PTHR42841">
    <property type="entry name" value="AMINE OXIDASE"/>
    <property type="match status" value="1"/>
</dbReference>
<dbReference type="Gene3D" id="3.50.50.60">
    <property type="entry name" value="FAD/NAD(P)-binding domain"/>
    <property type="match status" value="1"/>
</dbReference>
<dbReference type="AlphaFoldDB" id="A0A7W3WQD6"/>
<feature type="region of interest" description="Disordered" evidence="1">
    <location>
        <begin position="1"/>
        <end position="37"/>
    </location>
</feature>
<accession>A0A7W3WQD6</accession>
<dbReference type="InterPro" id="IPR036188">
    <property type="entry name" value="FAD/NAD-bd_sf"/>
</dbReference>
<dbReference type="Pfam" id="PF01593">
    <property type="entry name" value="Amino_oxidase"/>
    <property type="match status" value="1"/>
</dbReference>
<evidence type="ECO:0000313" key="4">
    <source>
        <dbReference type="Proteomes" id="UP000525686"/>
    </source>
</evidence>
<reference evidence="4" key="1">
    <citation type="submission" date="2020-05" db="EMBL/GenBank/DDBJ databases">
        <title>Classification of alakaliphilic streptomycetes isolated from an alkaline soil next to Lonar Crater, India and a proposal for the recognition of Streptomyces alkaliterrae sp. nov.</title>
        <authorList>
            <person name="Golinska P."/>
        </authorList>
    </citation>
    <scope>NUCLEOTIDE SEQUENCE [LARGE SCALE GENOMIC DNA]</scope>
    <source>
        <strain evidence="4">OF3</strain>
    </source>
</reference>
<dbReference type="GO" id="GO:0016491">
    <property type="term" value="F:oxidoreductase activity"/>
    <property type="evidence" value="ECO:0007669"/>
    <property type="project" value="InterPro"/>
</dbReference>
<proteinExistence type="predicted"/>
<organism evidence="3 4">
    <name type="scientific">Streptomyces alkaliterrae</name>
    <dbReference type="NCBI Taxonomy" id="2213162"/>
    <lineage>
        <taxon>Bacteria</taxon>
        <taxon>Bacillati</taxon>
        <taxon>Actinomycetota</taxon>
        <taxon>Actinomycetes</taxon>
        <taxon>Kitasatosporales</taxon>
        <taxon>Streptomycetaceae</taxon>
        <taxon>Streptomyces</taxon>
    </lineage>
</organism>
<evidence type="ECO:0000259" key="2">
    <source>
        <dbReference type="Pfam" id="PF01593"/>
    </source>
</evidence>
<dbReference type="EMBL" id="JABJWZ010000399">
    <property type="protein sequence ID" value="MBB1256592.1"/>
    <property type="molecule type" value="Genomic_DNA"/>
</dbReference>
<feature type="region of interest" description="Disordered" evidence="1">
    <location>
        <begin position="135"/>
        <end position="154"/>
    </location>
</feature>
<protein>
    <submittedName>
        <fullName evidence="3">FAD-dependent oxidoreductase</fullName>
    </submittedName>
</protein>
<dbReference type="InterPro" id="IPR002937">
    <property type="entry name" value="Amino_oxidase"/>
</dbReference>
<name>A0A7W3WQD6_9ACTN</name>
<comment type="caution">
    <text evidence="3">The sequence shown here is derived from an EMBL/GenBank/DDBJ whole genome shotgun (WGS) entry which is preliminary data.</text>
</comment>
<sequence>MSWPTPALIPPATGISPSSGHDFRGGHVLGTAPATPVHRSQPADVIVIGGGLAGLAAAHHLTGAGLSVLVLEASAAVGGRMATTRLDGYRLDHGGQLLCPDWPELSNLPALGALALRPFAPGAVLRGAERSVRVSGHRSLRPGRGVPTARGRSRTLTGALDSARLRHQLSRLAGTPVERLAARTELPAGRALAARGVPGRTVEGMVRPLVGALLGDPDLTSSSRVVDLALRGFARRGLCLPAGGSAAVPELLAGTLPEGTVQTGVRAVSVSVNAVDTAAHGRLHCRAVLIATGAVEAADLLPGLRVPEFHPVTVLHHAADAAPPCPDGPLTSLIIDSERRGPVAHSMVASAVDPSRALPGRTLVTSVVLGRRAHDSLASLDRAARPQLSSLHGVDAGRWELLEGFREPHAVPAMPAPHDGRRPVRVLAGLYVCGDHRDTGTPQGALYSARRAAGAVCRDFGVSGAPAAALRLVA</sequence>